<sequence>MSNQPAHKIKLGLTTATIWNNDGNYSVDITRSYRDGQGDWKNTSSLFHSDLLNAAKCADRAEIWISQQLSTR</sequence>
<dbReference type="RefSeq" id="WP_039003339.1">
    <property type="nucleotide sequence ID" value="NZ_CP014327.1"/>
</dbReference>
<organism evidence="1 2">
    <name type="scientific">Falsihalocynthiibacter arcticus</name>
    <dbReference type="NCBI Taxonomy" id="1579316"/>
    <lineage>
        <taxon>Bacteria</taxon>
        <taxon>Pseudomonadati</taxon>
        <taxon>Pseudomonadota</taxon>
        <taxon>Alphaproteobacteria</taxon>
        <taxon>Rhodobacterales</taxon>
        <taxon>Roseobacteraceae</taxon>
        <taxon>Falsihalocynthiibacter</taxon>
    </lineage>
</organism>
<evidence type="ECO:0000313" key="1">
    <source>
        <dbReference type="EMBL" id="AML50928.1"/>
    </source>
</evidence>
<dbReference type="Proteomes" id="UP000070371">
    <property type="component" value="Chromosome"/>
</dbReference>
<evidence type="ECO:0000313" key="2">
    <source>
        <dbReference type="Proteomes" id="UP000070371"/>
    </source>
</evidence>
<dbReference type="KEGG" id="hat:RC74_06245"/>
<reference evidence="1 2" key="1">
    <citation type="submission" date="2016-02" db="EMBL/GenBank/DDBJ databases">
        <title>Complete genome sequence of Halocynthiibacter arcticus PAMC 20958t from arctic marine sediment.</title>
        <authorList>
            <person name="Lee Y.M."/>
            <person name="Baek K."/>
            <person name="Lee H.K."/>
            <person name="Shin S.C."/>
        </authorList>
    </citation>
    <scope>NUCLEOTIDE SEQUENCE [LARGE SCALE GENOMIC DNA]</scope>
    <source>
        <strain evidence="1">PAMC 20958</strain>
    </source>
</reference>
<gene>
    <name evidence="1" type="ORF">RC74_06245</name>
</gene>
<dbReference type="OrthoDB" id="7870893at2"/>
<accession>A0A126UXY7</accession>
<protein>
    <submittedName>
        <fullName evidence="1">Uncharacterized protein</fullName>
    </submittedName>
</protein>
<name>A0A126UXY7_9RHOB</name>
<dbReference type="EMBL" id="CP014327">
    <property type="protein sequence ID" value="AML50928.1"/>
    <property type="molecule type" value="Genomic_DNA"/>
</dbReference>
<keyword evidence="2" id="KW-1185">Reference proteome</keyword>
<dbReference type="AlphaFoldDB" id="A0A126UXY7"/>
<proteinExistence type="predicted"/>